<gene>
    <name evidence="2" type="primary">LOC109125944</name>
</gene>
<dbReference type="Pfam" id="PF04827">
    <property type="entry name" value="Plant_tran"/>
    <property type="match status" value="1"/>
</dbReference>
<protein>
    <submittedName>
        <fullName evidence="2">Uncharacterized protein LOC109125944</fullName>
    </submittedName>
</protein>
<organism evidence="1 2">
    <name type="scientific">Camelina sativa</name>
    <name type="common">False flax</name>
    <name type="synonym">Myagrum sativum</name>
    <dbReference type="NCBI Taxonomy" id="90675"/>
    <lineage>
        <taxon>Eukaryota</taxon>
        <taxon>Viridiplantae</taxon>
        <taxon>Streptophyta</taxon>
        <taxon>Embryophyta</taxon>
        <taxon>Tracheophyta</taxon>
        <taxon>Spermatophyta</taxon>
        <taxon>Magnoliopsida</taxon>
        <taxon>eudicotyledons</taxon>
        <taxon>Gunneridae</taxon>
        <taxon>Pentapetalae</taxon>
        <taxon>rosids</taxon>
        <taxon>malvids</taxon>
        <taxon>Brassicales</taxon>
        <taxon>Brassicaceae</taxon>
        <taxon>Camelineae</taxon>
        <taxon>Camelina</taxon>
    </lineage>
</organism>
<reference evidence="1" key="1">
    <citation type="journal article" date="2014" name="Nat. Commun.">
        <title>The emerging biofuel crop Camelina sativa retains a highly undifferentiated hexaploid genome structure.</title>
        <authorList>
            <person name="Kagale S."/>
            <person name="Koh C."/>
            <person name="Nixon J."/>
            <person name="Bollina V."/>
            <person name="Clarke W.E."/>
            <person name="Tuteja R."/>
            <person name="Spillane C."/>
            <person name="Robinson S.J."/>
            <person name="Links M.G."/>
            <person name="Clarke C."/>
            <person name="Higgins E.E."/>
            <person name="Huebert T."/>
            <person name="Sharpe A.G."/>
            <person name="Parkin I.A."/>
        </authorList>
    </citation>
    <scope>NUCLEOTIDE SEQUENCE [LARGE SCALE GENOMIC DNA]</scope>
    <source>
        <strain evidence="1">cv. DH55</strain>
    </source>
</reference>
<reference evidence="2" key="2">
    <citation type="submission" date="2025-08" db="UniProtKB">
        <authorList>
            <consortium name="RefSeq"/>
        </authorList>
    </citation>
    <scope>IDENTIFICATION</scope>
    <source>
        <tissue evidence="2">Leaf</tissue>
    </source>
</reference>
<accession>A0ABM1QC16</accession>
<keyword evidence="1" id="KW-1185">Reference proteome</keyword>
<dbReference type="Proteomes" id="UP000694864">
    <property type="component" value="Chromosome 8"/>
</dbReference>
<proteinExistence type="predicted"/>
<name>A0ABM1QC16_CAMSA</name>
<dbReference type="InterPro" id="IPR006912">
    <property type="entry name" value="Harbinger_derived_prot"/>
</dbReference>
<dbReference type="PANTHER" id="PTHR47150">
    <property type="entry name" value="OS12G0169200 PROTEIN"/>
    <property type="match status" value="1"/>
</dbReference>
<evidence type="ECO:0000313" key="1">
    <source>
        <dbReference type="Proteomes" id="UP000694864"/>
    </source>
</evidence>
<dbReference type="GeneID" id="109125944"/>
<sequence length="139" mass="15656">MAYGSAADVFDEYFRLSANVALSCLDNFTNLVVNLFGDEYLRRPTPTDLQRLLDIGELRGFPGMIGSIDCTLNDINILDRSPAFDDILHGRAPKVKYSVNGHEYKLAYYLTDGIYLKWSTFIQSIPLPQTPKAALFARQ</sequence>
<evidence type="ECO:0000313" key="2">
    <source>
        <dbReference type="RefSeq" id="XP_019084304.1"/>
    </source>
</evidence>
<dbReference type="RefSeq" id="XP_019084304.1">
    <property type="nucleotide sequence ID" value="XM_019228759.1"/>
</dbReference>
<dbReference type="PANTHER" id="PTHR47150:SF5">
    <property type="entry name" value="OS07G0546750 PROTEIN"/>
    <property type="match status" value="1"/>
</dbReference>